<keyword evidence="4" id="KW-0472">Membrane</keyword>
<evidence type="ECO:0000313" key="8">
    <source>
        <dbReference type="Proteomes" id="UP000790833"/>
    </source>
</evidence>
<dbReference type="PANTHER" id="PTHR12497">
    <property type="entry name" value="TAZ PROTEIN TAFAZZIN"/>
    <property type="match status" value="1"/>
</dbReference>
<keyword evidence="3" id="KW-0443">Lipid metabolism</keyword>
<proteinExistence type="inferred from homology"/>
<protein>
    <recommendedName>
        <fullName evidence="6">Tafazzin family protein</fullName>
    </recommendedName>
</protein>
<gene>
    <name evidence="7" type="ORF">KQ657_001332</name>
</gene>
<keyword evidence="8" id="KW-1185">Reference proteome</keyword>
<name>A0A9P7V7N6_9ASCO</name>
<dbReference type="GO" id="GO:0031966">
    <property type="term" value="C:mitochondrial membrane"/>
    <property type="evidence" value="ECO:0007669"/>
    <property type="project" value="TreeGrafter"/>
</dbReference>
<keyword evidence="5" id="KW-0012">Acyltransferase</keyword>
<evidence type="ECO:0000256" key="1">
    <source>
        <dbReference type="ARBA" id="ARBA00004170"/>
    </source>
</evidence>
<dbReference type="InterPro" id="IPR000872">
    <property type="entry name" value="Tafazzin"/>
</dbReference>
<evidence type="ECO:0000256" key="3">
    <source>
        <dbReference type="ARBA" id="ARBA00023098"/>
    </source>
</evidence>
<organism evidence="7 8">
    <name type="scientific">Scheffersomyces spartinae</name>
    <dbReference type="NCBI Taxonomy" id="45513"/>
    <lineage>
        <taxon>Eukaryota</taxon>
        <taxon>Fungi</taxon>
        <taxon>Dikarya</taxon>
        <taxon>Ascomycota</taxon>
        <taxon>Saccharomycotina</taxon>
        <taxon>Pichiomycetes</taxon>
        <taxon>Debaryomycetaceae</taxon>
        <taxon>Scheffersomyces</taxon>
    </lineage>
</organism>
<dbReference type="PANTHER" id="PTHR12497:SF0">
    <property type="entry name" value="TAFAZZIN"/>
    <property type="match status" value="1"/>
</dbReference>
<dbReference type="OrthoDB" id="193467at2759"/>
<dbReference type="RefSeq" id="XP_043048425.1">
    <property type="nucleotide sequence ID" value="XM_043192130.1"/>
</dbReference>
<sequence>MSFPDVLKRGDSFLREYPRDSWWWNYASHAACFGVILNAKILLNLMYKPQLHNVERLDAALAKARAENRLLLTVMNHMSVVDDPTFYAALPWRFHFDIDTIRWGFGADNVCFLTPLSSYFFNLGKILGTKRFGEGPFQGSVDAAIRILSPDDTLDLEYTPGVTEVEKPSLLQELNLPEPNNSKQLVKYVKPLPETTNCLMSKSPFIRSQTSWFHVFPEGFVLQLEEPHLNSMRYFKWGVSRLILEATTTPVVLPIFSFGFEKISPEHTADEGIKRWLPNNFGAEVHMAFGEPVSDETLELYRSQWRQLVNKHIDPGNPSDMPEILKNGKEAQQLRSDLAAELRNNVLAIRSHLGYFEPEDPRFRDHKFWKEYTSTEGLSDPDIKFIGKNWAIKRLQKHLPEYREDDEDDCK</sequence>
<reference evidence="7" key="1">
    <citation type="submission" date="2021-03" db="EMBL/GenBank/DDBJ databases">
        <authorList>
            <person name="Palmer J.M."/>
        </authorList>
    </citation>
    <scope>NUCLEOTIDE SEQUENCE</scope>
    <source>
        <strain evidence="7">ARV_011</strain>
    </source>
</reference>
<comment type="caution">
    <text evidence="7">The sequence shown here is derived from an EMBL/GenBank/DDBJ whole genome shotgun (WGS) entry which is preliminary data.</text>
</comment>
<dbReference type="Proteomes" id="UP000790833">
    <property type="component" value="Unassembled WGS sequence"/>
</dbReference>
<evidence type="ECO:0000256" key="6">
    <source>
        <dbReference type="RuleBase" id="RU365062"/>
    </source>
</evidence>
<comment type="subcellular location">
    <subcellularLocation>
        <location evidence="1">Membrane</location>
        <topology evidence="1">Peripheral membrane protein</topology>
    </subcellularLocation>
</comment>
<dbReference type="GO" id="GO:0007007">
    <property type="term" value="P:inner mitochondrial membrane organization"/>
    <property type="evidence" value="ECO:0007669"/>
    <property type="project" value="TreeGrafter"/>
</dbReference>
<dbReference type="GO" id="GO:0047184">
    <property type="term" value="F:1-acylglycerophosphocholine O-acyltransferase activity"/>
    <property type="evidence" value="ECO:0007669"/>
    <property type="project" value="TreeGrafter"/>
</dbReference>
<dbReference type="GO" id="GO:0035965">
    <property type="term" value="P:cardiolipin acyl-chain remodeling"/>
    <property type="evidence" value="ECO:0007669"/>
    <property type="project" value="TreeGrafter"/>
</dbReference>
<keyword evidence="2" id="KW-0808">Transferase</keyword>
<dbReference type="AlphaFoldDB" id="A0A9P7V7N6"/>
<dbReference type="EMBL" id="JAHMUF010000015">
    <property type="protein sequence ID" value="KAG7192875.1"/>
    <property type="molecule type" value="Genomic_DNA"/>
</dbReference>
<dbReference type="PRINTS" id="PR00979">
    <property type="entry name" value="TAFAZZIN"/>
</dbReference>
<dbReference type="GeneID" id="66114706"/>
<evidence type="ECO:0000256" key="2">
    <source>
        <dbReference type="ARBA" id="ARBA00022679"/>
    </source>
</evidence>
<evidence type="ECO:0000256" key="4">
    <source>
        <dbReference type="ARBA" id="ARBA00023136"/>
    </source>
</evidence>
<evidence type="ECO:0000313" key="7">
    <source>
        <dbReference type="EMBL" id="KAG7192875.1"/>
    </source>
</evidence>
<accession>A0A9P7V7N6</accession>
<evidence type="ECO:0000256" key="5">
    <source>
        <dbReference type="ARBA" id="ARBA00023315"/>
    </source>
</evidence>
<comment type="similarity">
    <text evidence="6">Belongs to the taffazin family.</text>
</comment>